<proteinExistence type="predicted"/>
<gene>
    <name evidence="2" type="ORF">CEPIT_LOCUS25659</name>
</gene>
<dbReference type="EMBL" id="CAMAPF010000933">
    <property type="protein sequence ID" value="CAH9124003.1"/>
    <property type="molecule type" value="Genomic_DNA"/>
</dbReference>
<evidence type="ECO:0000313" key="3">
    <source>
        <dbReference type="Proteomes" id="UP001152523"/>
    </source>
</evidence>
<evidence type="ECO:0000256" key="1">
    <source>
        <dbReference type="SAM" id="MobiDB-lite"/>
    </source>
</evidence>
<keyword evidence="3" id="KW-1185">Reference proteome</keyword>
<evidence type="ECO:0000313" key="2">
    <source>
        <dbReference type="EMBL" id="CAH9124003.1"/>
    </source>
</evidence>
<protein>
    <submittedName>
        <fullName evidence="2">Uncharacterized protein</fullName>
    </submittedName>
</protein>
<sequence>MENLLAWESHENGDEEVDVGDMCEGTKAHDGETDVLPHQGANSQASLTDMGDGLDANNVDARTSVNTSGQTRRSTRPRTAPAWHKDYAVQMHTVKINSHPVVKPTPAAESGTPYSLSHYIKYDHFSVPHRAFLAAISMTKEPASYGEAVRDPCW</sequence>
<reference evidence="2" key="1">
    <citation type="submission" date="2022-07" db="EMBL/GenBank/DDBJ databases">
        <authorList>
            <person name="Macas J."/>
            <person name="Novak P."/>
            <person name="Neumann P."/>
        </authorList>
    </citation>
    <scope>NUCLEOTIDE SEQUENCE</scope>
</reference>
<comment type="caution">
    <text evidence="2">The sequence shown here is derived from an EMBL/GenBank/DDBJ whole genome shotgun (WGS) entry which is preliminary data.</text>
</comment>
<name>A0AAV0EMM9_9ASTE</name>
<feature type="compositionally biased region" description="Polar residues" evidence="1">
    <location>
        <begin position="60"/>
        <end position="70"/>
    </location>
</feature>
<organism evidence="2 3">
    <name type="scientific">Cuscuta epithymum</name>
    <dbReference type="NCBI Taxonomy" id="186058"/>
    <lineage>
        <taxon>Eukaryota</taxon>
        <taxon>Viridiplantae</taxon>
        <taxon>Streptophyta</taxon>
        <taxon>Embryophyta</taxon>
        <taxon>Tracheophyta</taxon>
        <taxon>Spermatophyta</taxon>
        <taxon>Magnoliopsida</taxon>
        <taxon>eudicotyledons</taxon>
        <taxon>Gunneridae</taxon>
        <taxon>Pentapetalae</taxon>
        <taxon>asterids</taxon>
        <taxon>lamiids</taxon>
        <taxon>Solanales</taxon>
        <taxon>Convolvulaceae</taxon>
        <taxon>Cuscuteae</taxon>
        <taxon>Cuscuta</taxon>
        <taxon>Cuscuta subgen. Cuscuta</taxon>
    </lineage>
</organism>
<feature type="non-terminal residue" evidence="2">
    <location>
        <position position="154"/>
    </location>
</feature>
<accession>A0AAV0EMM9</accession>
<dbReference type="Proteomes" id="UP001152523">
    <property type="component" value="Unassembled WGS sequence"/>
</dbReference>
<dbReference type="AlphaFoldDB" id="A0AAV0EMM9"/>
<feature type="region of interest" description="Disordered" evidence="1">
    <location>
        <begin position="1"/>
        <end position="80"/>
    </location>
</feature>